<feature type="compositionally biased region" description="Basic and acidic residues" evidence="1">
    <location>
        <begin position="271"/>
        <end position="283"/>
    </location>
</feature>
<evidence type="ECO:0000313" key="2">
    <source>
        <dbReference type="EMBL" id="KAK8001438.1"/>
    </source>
</evidence>
<proteinExistence type="predicted"/>
<comment type="caution">
    <text evidence="2">The sequence shown here is derived from an EMBL/GenBank/DDBJ whole genome shotgun (WGS) entry which is preliminary data.</text>
</comment>
<feature type="compositionally biased region" description="Polar residues" evidence="1">
    <location>
        <begin position="465"/>
        <end position="479"/>
    </location>
</feature>
<feature type="region of interest" description="Disordered" evidence="1">
    <location>
        <begin position="12"/>
        <end position="36"/>
    </location>
</feature>
<protein>
    <submittedName>
        <fullName evidence="2">Uncharacterized protein</fullName>
    </submittedName>
</protein>
<gene>
    <name evidence="2" type="ORF">PG991_013660</name>
</gene>
<feature type="compositionally biased region" description="Basic and acidic residues" evidence="1">
    <location>
        <begin position="142"/>
        <end position="174"/>
    </location>
</feature>
<feature type="compositionally biased region" description="Polar residues" evidence="1">
    <location>
        <begin position="550"/>
        <end position="562"/>
    </location>
</feature>
<feature type="compositionally biased region" description="Basic and acidic residues" evidence="1">
    <location>
        <begin position="402"/>
        <end position="431"/>
    </location>
</feature>
<dbReference type="EMBL" id="JAQQWI010000018">
    <property type="protein sequence ID" value="KAK8001438.1"/>
    <property type="molecule type" value="Genomic_DNA"/>
</dbReference>
<sequence length="966" mass="109051">MVGGVNINSLLRDGYWPNTRSKNPDPRFAAAAQTPSYTYDDYRAIPRTKYDTPSLGRYSSANLVREHPPAPIVEDEADSLAKEHGSVVTASPAEEPPHRGDVEQHPILQVVHEHNPERRFVIVPESATTSDDVPLPPAGTKSDQKSPTKKEAAPKSPQADEKPSYEANTRRKYDSLSPEVTEASHKSDRDGRDERDERDRRPTRERRRSRLENLPSIVTDFDHDGRPEERSRGVSRARSATGSSQREEDYFSPRRSSRNLATADSMLSPDIIKHSTKGRDRAYYDYSGSAAPSSHHRRNKSMQPEDSQYGKVLPNQRKPVDDGGRLSATSPSMTKRHSAIDVPRATRRTSHDHYGQGRNYSEAPPSRSDRKSPSPPQPQPERESLKPRAPSFRSTREPSAYGDDRRPKEDRYSSSLHPEDRGFAGEDERRRDERRRRRKSVIHDDRNGYLATPTESRSAVGRISKPSSPLASPRASQSDLFRDRNGGPPSPNSRSATFPATRDGRTSDRSYTLTNDSPERPLSRASTARSAASTAAFPAFPVITGITGSALDSPTKRGSNPGSKAPSIHSVADTRSISPSSPVAVSFPSKQAWQPAKFDPAQEAAHLAASATSYRRFSEDISRGELPDLPDCPRMREEAGHLDWLTLPRCNNFNICPSCYQSAFENTRFRHLFVPAPFRSLERPLKCDFGTSEWYHIAWLLTHKYNKPDLRLFHGIATVAANNQPCTGPVEDYRFWHTIKDPATQRPVRKFNICLSCAKTVEALLPNLFGVFIPMDSPAESTRGVCDMHNVGYNGARKRFMLYFDAMETVSDQALAANRAPDMRILADKVREISYTDECTYGRPVSNRKWYTMRSIPEVTVCQECFNEVVMPELERDDSGVQGNFLHKPQALASAACQLYSPRMRSAFQKAVRKRDLWYFEAKVRERRAKEQDIYTKMAGLDRNVLGPEWCDGEMYRLQREWQRWE</sequence>
<feature type="region of interest" description="Disordered" evidence="1">
    <location>
        <begin position="550"/>
        <end position="585"/>
    </location>
</feature>
<feature type="compositionally biased region" description="Low complexity" evidence="1">
    <location>
        <begin position="576"/>
        <end position="585"/>
    </location>
</feature>
<organism evidence="2 3">
    <name type="scientific">Apiospora marii</name>
    <dbReference type="NCBI Taxonomy" id="335849"/>
    <lineage>
        <taxon>Eukaryota</taxon>
        <taxon>Fungi</taxon>
        <taxon>Dikarya</taxon>
        <taxon>Ascomycota</taxon>
        <taxon>Pezizomycotina</taxon>
        <taxon>Sordariomycetes</taxon>
        <taxon>Xylariomycetidae</taxon>
        <taxon>Amphisphaeriales</taxon>
        <taxon>Apiosporaceae</taxon>
        <taxon>Apiospora</taxon>
    </lineage>
</organism>
<name>A0ABR1R6V1_9PEZI</name>
<evidence type="ECO:0000256" key="1">
    <source>
        <dbReference type="SAM" id="MobiDB-lite"/>
    </source>
</evidence>
<feature type="compositionally biased region" description="Basic and acidic residues" evidence="1">
    <location>
        <begin position="220"/>
        <end position="232"/>
    </location>
</feature>
<dbReference type="Proteomes" id="UP001396898">
    <property type="component" value="Unassembled WGS sequence"/>
</dbReference>
<feature type="region of interest" description="Disordered" evidence="1">
    <location>
        <begin position="124"/>
        <end position="529"/>
    </location>
</feature>
<keyword evidence="3" id="KW-1185">Reference proteome</keyword>
<reference evidence="2 3" key="1">
    <citation type="submission" date="2023-01" db="EMBL/GenBank/DDBJ databases">
        <title>Analysis of 21 Apiospora genomes using comparative genomics revels a genus with tremendous synthesis potential of carbohydrate active enzymes and secondary metabolites.</title>
        <authorList>
            <person name="Sorensen T."/>
        </authorList>
    </citation>
    <scope>NUCLEOTIDE SEQUENCE [LARGE SCALE GENOMIC DNA]</scope>
    <source>
        <strain evidence="2 3">CBS 20057</strain>
    </source>
</reference>
<accession>A0ABR1R6V1</accession>
<feature type="compositionally biased region" description="Basic and acidic residues" evidence="1">
    <location>
        <begin position="182"/>
        <end position="202"/>
    </location>
</feature>
<feature type="region of interest" description="Disordered" evidence="1">
    <location>
        <begin position="75"/>
        <end position="101"/>
    </location>
</feature>
<evidence type="ECO:0000313" key="3">
    <source>
        <dbReference type="Proteomes" id="UP001396898"/>
    </source>
</evidence>